<sequence>MRGTSPPPRDGCGFERPAVDFRRGGEPVSSPVAPLRVRYARRSPLPWCPSCGATFSHGATLPGSVPEATDEAGHLARDREFAFQKGKLVFPHVLTWLCPHFSVDERSIIRTGIPHFPAFLFSHFI</sequence>
<evidence type="ECO:0000313" key="3">
    <source>
        <dbReference type="Proteomes" id="UP001603857"/>
    </source>
</evidence>
<name>A0ABD1LBK2_9FABA</name>
<dbReference type="EMBL" id="JBGMDY010000010">
    <property type="protein sequence ID" value="KAL2320889.1"/>
    <property type="molecule type" value="Genomic_DNA"/>
</dbReference>
<reference evidence="2 3" key="1">
    <citation type="submission" date="2024-08" db="EMBL/GenBank/DDBJ databases">
        <title>Insights into the chromosomal genome structure of Flemingia macrophylla.</title>
        <authorList>
            <person name="Ding Y."/>
            <person name="Zhao Y."/>
            <person name="Bi W."/>
            <person name="Wu M."/>
            <person name="Zhao G."/>
            <person name="Gong Y."/>
            <person name="Li W."/>
            <person name="Zhang P."/>
        </authorList>
    </citation>
    <scope>NUCLEOTIDE SEQUENCE [LARGE SCALE GENOMIC DNA]</scope>
    <source>
        <strain evidence="2">DYQJB</strain>
        <tissue evidence="2">Leaf</tissue>
    </source>
</reference>
<proteinExistence type="predicted"/>
<protein>
    <submittedName>
        <fullName evidence="2">Uncharacterized protein</fullName>
    </submittedName>
</protein>
<dbReference type="AlphaFoldDB" id="A0ABD1LBK2"/>
<dbReference type="Proteomes" id="UP001603857">
    <property type="component" value="Unassembled WGS sequence"/>
</dbReference>
<feature type="region of interest" description="Disordered" evidence="1">
    <location>
        <begin position="1"/>
        <end position="29"/>
    </location>
</feature>
<gene>
    <name evidence="2" type="ORF">Fmac_029858</name>
</gene>
<accession>A0ABD1LBK2</accession>
<evidence type="ECO:0000256" key="1">
    <source>
        <dbReference type="SAM" id="MobiDB-lite"/>
    </source>
</evidence>
<comment type="caution">
    <text evidence="2">The sequence shown here is derived from an EMBL/GenBank/DDBJ whole genome shotgun (WGS) entry which is preliminary data.</text>
</comment>
<organism evidence="2 3">
    <name type="scientific">Flemingia macrophylla</name>
    <dbReference type="NCBI Taxonomy" id="520843"/>
    <lineage>
        <taxon>Eukaryota</taxon>
        <taxon>Viridiplantae</taxon>
        <taxon>Streptophyta</taxon>
        <taxon>Embryophyta</taxon>
        <taxon>Tracheophyta</taxon>
        <taxon>Spermatophyta</taxon>
        <taxon>Magnoliopsida</taxon>
        <taxon>eudicotyledons</taxon>
        <taxon>Gunneridae</taxon>
        <taxon>Pentapetalae</taxon>
        <taxon>rosids</taxon>
        <taxon>fabids</taxon>
        <taxon>Fabales</taxon>
        <taxon>Fabaceae</taxon>
        <taxon>Papilionoideae</taxon>
        <taxon>50 kb inversion clade</taxon>
        <taxon>NPAAA clade</taxon>
        <taxon>indigoferoid/millettioid clade</taxon>
        <taxon>Phaseoleae</taxon>
        <taxon>Flemingia</taxon>
    </lineage>
</organism>
<keyword evidence="3" id="KW-1185">Reference proteome</keyword>
<evidence type="ECO:0000313" key="2">
    <source>
        <dbReference type="EMBL" id="KAL2320889.1"/>
    </source>
</evidence>